<keyword evidence="8" id="KW-0812">Transmembrane</keyword>
<dbReference type="InterPro" id="IPR036396">
    <property type="entry name" value="Cyt_P450_sf"/>
</dbReference>
<dbReference type="PRINTS" id="PR00463">
    <property type="entry name" value="EP450I"/>
</dbReference>
<dbReference type="PRINTS" id="PR00385">
    <property type="entry name" value="P450"/>
</dbReference>
<gene>
    <name evidence="9" type="ORF">BD289DRAFT_369582</name>
</gene>
<accession>A0A2T3A6I2</accession>
<evidence type="ECO:0000256" key="6">
    <source>
        <dbReference type="PIRSR" id="PIRSR602401-1"/>
    </source>
</evidence>
<dbReference type="GO" id="GO:0020037">
    <property type="term" value="F:heme binding"/>
    <property type="evidence" value="ECO:0007669"/>
    <property type="project" value="InterPro"/>
</dbReference>
<dbReference type="PROSITE" id="PS00086">
    <property type="entry name" value="CYTOCHROME_P450"/>
    <property type="match status" value="1"/>
</dbReference>
<keyword evidence="7" id="KW-0560">Oxidoreductase</keyword>
<evidence type="ECO:0000256" key="4">
    <source>
        <dbReference type="ARBA" id="ARBA00022723"/>
    </source>
</evidence>
<evidence type="ECO:0000256" key="7">
    <source>
        <dbReference type="RuleBase" id="RU000461"/>
    </source>
</evidence>
<dbReference type="CDD" id="cd11060">
    <property type="entry name" value="CYP57A1-like"/>
    <property type="match status" value="1"/>
</dbReference>
<evidence type="ECO:0000256" key="1">
    <source>
        <dbReference type="ARBA" id="ARBA00001971"/>
    </source>
</evidence>
<dbReference type="InterPro" id="IPR002401">
    <property type="entry name" value="Cyt_P450_E_grp-I"/>
</dbReference>
<dbReference type="Proteomes" id="UP000241462">
    <property type="component" value="Unassembled WGS sequence"/>
</dbReference>
<dbReference type="GO" id="GO:0016705">
    <property type="term" value="F:oxidoreductase activity, acting on paired donors, with incorporation or reduction of molecular oxygen"/>
    <property type="evidence" value="ECO:0007669"/>
    <property type="project" value="InterPro"/>
</dbReference>
<evidence type="ECO:0000256" key="2">
    <source>
        <dbReference type="ARBA" id="ARBA00010617"/>
    </source>
</evidence>
<dbReference type="EMBL" id="KZ678454">
    <property type="protein sequence ID" value="PSR83762.1"/>
    <property type="molecule type" value="Genomic_DNA"/>
</dbReference>
<dbReference type="PANTHER" id="PTHR24305">
    <property type="entry name" value="CYTOCHROME P450"/>
    <property type="match status" value="1"/>
</dbReference>
<reference evidence="9 10" key="1">
    <citation type="journal article" date="2018" name="Mycol. Prog.">
        <title>Coniella lustricola, a new species from submerged detritus.</title>
        <authorList>
            <person name="Raudabaugh D.B."/>
            <person name="Iturriaga T."/>
            <person name="Carver A."/>
            <person name="Mondo S."/>
            <person name="Pangilinan J."/>
            <person name="Lipzen A."/>
            <person name="He G."/>
            <person name="Amirebrahimi M."/>
            <person name="Grigoriev I.V."/>
            <person name="Miller A.N."/>
        </authorList>
    </citation>
    <scope>NUCLEOTIDE SEQUENCE [LARGE SCALE GENOMIC DNA]</scope>
    <source>
        <strain evidence="9 10">B22-T-1</strain>
    </source>
</reference>
<keyword evidence="7" id="KW-0503">Monooxygenase</keyword>
<dbReference type="InterPro" id="IPR001128">
    <property type="entry name" value="Cyt_P450"/>
</dbReference>
<name>A0A2T3A6I2_9PEZI</name>
<dbReference type="InParanoid" id="A0A2T3A6I2"/>
<dbReference type="Gene3D" id="1.10.630.10">
    <property type="entry name" value="Cytochrome P450"/>
    <property type="match status" value="1"/>
</dbReference>
<keyword evidence="8" id="KW-0472">Membrane</keyword>
<comment type="cofactor">
    <cofactor evidence="1 6">
        <name>heme</name>
        <dbReference type="ChEBI" id="CHEBI:30413"/>
    </cofactor>
</comment>
<feature type="binding site" description="axial binding residue" evidence="6">
    <location>
        <position position="495"/>
    </location>
    <ligand>
        <name>heme</name>
        <dbReference type="ChEBI" id="CHEBI:30413"/>
    </ligand>
    <ligandPart>
        <name>Fe</name>
        <dbReference type="ChEBI" id="CHEBI:18248"/>
    </ligandPart>
</feature>
<keyword evidence="8" id="KW-1133">Transmembrane helix</keyword>
<sequence length="548" mass="61696">MPARIDRFKAQDRSSPFAAALVGRLLIFLLRWSFILLPAVIILRAVYRKHASPLRKYPGPWLASYSRLWKILSTASTRTHHDHVEIHRKYGPVVRIAPNEVSLASPEAARTVLSAGKRFYKTPFYGVFPPPENPDIFTEWHEDVHAQKKKAANASYSMSAMQKLSPFIDDTIELLMCKMDAMALAPDSRAPSSSAVAAAPSTIGEGRSFLDLGAWLHWFAFDVLGEVAFSRSFGFLEQGRDVDGAIHIIDESQRYNGIVGQVPWLDHLLRRNPVWKLIATRDAKNALVTRMASEELERRRPFDKESAGKWRNGDGRQDLLASLINSHLKDPQRFHEGDVFAVAHGAIFAGSDSTASTMQSFFWHVLSNLRIYAQLRAELRAAIAAGSIPSTGNISWTQAQALKYFQVCLKEAMRVRPAVGLNIVRTVPPEGAELDGHFFSGGTTVAVNGWVLHRDRAIFGADADDYRPERWLEDVERAKRMERYMFQFGGGSHLCIGRNLALLEINKVCPRLLRDYTFELVHPGRELEEHATFFVVQSGLEVYISREQ</sequence>
<keyword evidence="10" id="KW-1185">Reference proteome</keyword>
<dbReference type="FunFam" id="1.10.630.10:FF:000050">
    <property type="entry name" value="Cytochrome P450 monooxygenase"/>
    <property type="match status" value="1"/>
</dbReference>
<evidence type="ECO:0000313" key="9">
    <source>
        <dbReference type="EMBL" id="PSR83762.1"/>
    </source>
</evidence>
<keyword evidence="4 6" id="KW-0479">Metal-binding</keyword>
<comment type="similarity">
    <text evidence="2 7">Belongs to the cytochrome P450 family.</text>
</comment>
<evidence type="ECO:0000256" key="5">
    <source>
        <dbReference type="ARBA" id="ARBA00023004"/>
    </source>
</evidence>
<protein>
    <submittedName>
        <fullName evidence="9">Cytochrome P450</fullName>
    </submittedName>
</protein>
<evidence type="ECO:0000256" key="8">
    <source>
        <dbReference type="SAM" id="Phobius"/>
    </source>
</evidence>
<evidence type="ECO:0000256" key="3">
    <source>
        <dbReference type="ARBA" id="ARBA00022617"/>
    </source>
</evidence>
<proteinExistence type="inferred from homology"/>
<dbReference type="Pfam" id="PF00067">
    <property type="entry name" value="p450"/>
    <property type="match status" value="1"/>
</dbReference>
<dbReference type="OrthoDB" id="3934656at2759"/>
<dbReference type="STRING" id="2025994.A0A2T3A6I2"/>
<dbReference type="AlphaFoldDB" id="A0A2T3A6I2"/>
<dbReference type="InterPro" id="IPR050121">
    <property type="entry name" value="Cytochrome_P450_monoxygenase"/>
</dbReference>
<dbReference type="PANTHER" id="PTHR24305:SF232">
    <property type="entry name" value="P450, PUTATIVE (EUROFUNG)-RELATED"/>
    <property type="match status" value="1"/>
</dbReference>
<organism evidence="9 10">
    <name type="scientific">Coniella lustricola</name>
    <dbReference type="NCBI Taxonomy" id="2025994"/>
    <lineage>
        <taxon>Eukaryota</taxon>
        <taxon>Fungi</taxon>
        <taxon>Dikarya</taxon>
        <taxon>Ascomycota</taxon>
        <taxon>Pezizomycotina</taxon>
        <taxon>Sordariomycetes</taxon>
        <taxon>Sordariomycetidae</taxon>
        <taxon>Diaporthales</taxon>
        <taxon>Schizoparmaceae</taxon>
        <taxon>Coniella</taxon>
    </lineage>
</organism>
<dbReference type="InterPro" id="IPR017972">
    <property type="entry name" value="Cyt_P450_CS"/>
</dbReference>
<feature type="transmembrane region" description="Helical" evidence="8">
    <location>
        <begin position="21"/>
        <end position="47"/>
    </location>
</feature>
<keyword evidence="3 6" id="KW-0349">Heme</keyword>
<dbReference type="GO" id="GO:0005506">
    <property type="term" value="F:iron ion binding"/>
    <property type="evidence" value="ECO:0007669"/>
    <property type="project" value="InterPro"/>
</dbReference>
<dbReference type="GO" id="GO:0004497">
    <property type="term" value="F:monooxygenase activity"/>
    <property type="evidence" value="ECO:0007669"/>
    <property type="project" value="UniProtKB-KW"/>
</dbReference>
<keyword evidence="5 6" id="KW-0408">Iron</keyword>
<evidence type="ECO:0000313" key="10">
    <source>
        <dbReference type="Proteomes" id="UP000241462"/>
    </source>
</evidence>
<dbReference type="SUPFAM" id="SSF48264">
    <property type="entry name" value="Cytochrome P450"/>
    <property type="match status" value="1"/>
</dbReference>